<accession>H8X066</accession>
<dbReference type="PANTHER" id="PTHR12775">
    <property type="entry name" value="PROTEIN C20ORF43 HOMOLOG"/>
    <property type="match status" value="1"/>
</dbReference>
<dbReference type="OrthoDB" id="247013at2759"/>
<name>H8X066_CANO9</name>
<keyword evidence="3" id="KW-1185">Reference proteome</keyword>
<evidence type="ECO:0000313" key="3">
    <source>
        <dbReference type="Proteomes" id="UP000005018"/>
    </source>
</evidence>
<dbReference type="InterPro" id="IPR006735">
    <property type="entry name" value="Rtf2"/>
</dbReference>
<gene>
    <name evidence="2" type="ORF">CORT_0B08740</name>
</gene>
<sequence>MNIGVVYCMYNGLVGFPSVNRMFDFFFLLLIVLLPTASIRSQIHFNSSTSIEHQKMGNDGGTIAKRQDILSLHNSKSTFTSFAEDKGENKEQILLQSCALSGLPLYKNNPVVGDFKGKLYIKEKILQYLLDCKLDKLKIQLQFQHLKSLKDLRTVKITWDIINDIAHFQCPITKELDDKTSYSYLRPCGCVMSYKLLKELKKSLKSVETSDQIEAHCPVCNHEFTFDYDLVIINPINKAEFSNFNEENYRYLRNVLYLSHAKEPLKKKKKKSEEGDGDEDKDDLIRKRKMDTDDGLDIEKRIRT</sequence>
<dbReference type="GeneID" id="14538835"/>
<dbReference type="RefSeq" id="XP_003868013.1">
    <property type="nucleotide sequence ID" value="XM_003867965.1"/>
</dbReference>
<dbReference type="AlphaFoldDB" id="H8X066"/>
<evidence type="ECO:0008006" key="4">
    <source>
        <dbReference type="Google" id="ProtNLM"/>
    </source>
</evidence>
<dbReference type="EMBL" id="HE681720">
    <property type="protein sequence ID" value="CCG22578.1"/>
    <property type="molecule type" value="Genomic_DNA"/>
</dbReference>
<organism evidence="2 3">
    <name type="scientific">Candida orthopsilosis (strain 90-125)</name>
    <name type="common">Yeast</name>
    <dbReference type="NCBI Taxonomy" id="1136231"/>
    <lineage>
        <taxon>Eukaryota</taxon>
        <taxon>Fungi</taxon>
        <taxon>Dikarya</taxon>
        <taxon>Ascomycota</taxon>
        <taxon>Saccharomycotina</taxon>
        <taxon>Pichiomycetes</taxon>
        <taxon>Debaryomycetaceae</taxon>
        <taxon>Candida/Lodderomyces clade</taxon>
        <taxon>Candida</taxon>
    </lineage>
</organism>
<dbReference type="GO" id="GO:0005634">
    <property type="term" value="C:nucleus"/>
    <property type="evidence" value="ECO:0007669"/>
    <property type="project" value="TreeGrafter"/>
</dbReference>
<proteinExistence type="predicted"/>
<dbReference type="HOGENOM" id="CLU_048955_2_1_1"/>
<dbReference type="GO" id="GO:0006274">
    <property type="term" value="P:DNA replication termination"/>
    <property type="evidence" value="ECO:0007669"/>
    <property type="project" value="TreeGrafter"/>
</dbReference>
<dbReference type="KEGG" id="cot:CORT_0B08740"/>
<protein>
    <recommendedName>
        <fullName evidence="4">Replication termination factor 2</fullName>
    </recommendedName>
</protein>
<dbReference type="eggNOG" id="KOG3113">
    <property type="taxonomic scope" value="Eukaryota"/>
</dbReference>
<evidence type="ECO:0000313" key="2">
    <source>
        <dbReference type="EMBL" id="CCG22578.1"/>
    </source>
</evidence>
<dbReference type="Proteomes" id="UP000005018">
    <property type="component" value="Chromosome 2"/>
</dbReference>
<reference evidence="2 3" key="1">
    <citation type="journal article" date="2012" name="PLoS ONE">
        <title>Sequence and analysis of the genome of the pathogenic yeast Candida orthopsilosis.</title>
        <authorList>
            <person name="Riccombeni A."/>
            <person name="Vidanes G."/>
            <person name="Proux-Wera E."/>
            <person name="Wolfe K.H."/>
            <person name="Butler G."/>
        </authorList>
    </citation>
    <scope>NUCLEOTIDE SEQUENCE [LARGE SCALE GENOMIC DNA]</scope>
    <source>
        <strain evidence="2 3">Co 90-125</strain>
    </source>
</reference>
<dbReference type="Pfam" id="PF04641">
    <property type="entry name" value="Rtf2"/>
    <property type="match status" value="1"/>
</dbReference>
<dbReference type="PANTHER" id="PTHR12775:SF0">
    <property type="entry name" value="REPLICATION TERMINATION FACTOR 2"/>
    <property type="match status" value="1"/>
</dbReference>
<feature type="region of interest" description="Disordered" evidence="1">
    <location>
        <begin position="263"/>
        <end position="286"/>
    </location>
</feature>
<evidence type="ECO:0000256" key="1">
    <source>
        <dbReference type="SAM" id="MobiDB-lite"/>
    </source>
</evidence>